<dbReference type="SUPFAM" id="SSF53062">
    <property type="entry name" value="PTS system fructose IIA component-like"/>
    <property type="match status" value="1"/>
</dbReference>
<accession>B6GD69</accession>
<dbReference type="GO" id="GO:0016740">
    <property type="term" value="F:transferase activity"/>
    <property type="evidence" value="ECO:0007669"/>
    <property type="project" value="UniProtKB-KW"/>
</dbReference>
<name>B6GD69_9ACTN</name>
<dbReference type="eggNOG" id="COG2893">
    <property type="taxonomic scope" value="Bacteria"/>
</dbReference>
<sequence>MNQIIVATHTTLATGFEAFVKFFMPDVANLHVINAYVETPEYEGELRGVLDALPAEDEVIVLTDIAGGSVNQKATLLMGEYGFKLVAGINASLLLELVCRTDPISDEDLAAAVEQARGQMVFMNGLALDDIDDSDEL</sequence>
<dbReference type="Proteomes" id="UP000003560">
    <property type="component" value="Unassembled WGS sequence"/>
</dbReference>
<reference evidence="3 4" key="2">
    <citation type="submission" date="2008-10" db="EMBL/GenBank/DDBJ databases">
        <authorList>
            <person name="Fulton L."/>
            <person name="Clifton S."/>
            <person name="Fulton B."/>
            <person name="Xu J."/>
            <person name="Minx P."/>
            <person name="Pepin K.H."/>
            <person name="Johnson M."/>
            <person name="Thiruvilangam P."/>
            <person name="Bhonagiri V."/>
            <person name="Nash W.E."/>
            <person name="Mardis E.R."/>
            <person name="Wilson R.K."/>
        </authorList>
    </citation>
    <scope>NUCLEOTIDE SEQUENCE [LARGE SCALE GENOMIC DNA]</scope>
    <source>
        <strain evidence="3 4">DSM 13279</strain>
    </source>
</reference>
<evidence type="ECO:0000259" key="2">
    <source>
        <dbReference type="PROSITE" id="PS51096"/>
    </source>
</evidence>
<evidence type="ECO:0000313" key="4">
    <source>
        <dbReference type="Proteomes" id="UP000003560"/>
    </source>
</evidence>
<dbReference type="PANTHER" id="PTHR33799">
    <property type="entry name" value="PTS PERMEASE-RELATED-RELATED"/>
    <property type="match status" value="1"/>
</dbReference>
<proteinExistence type="predicted"/>
<organism evidence="3 4">
    <name type="scientific">Collinsella stercoris DSM 13279</name>
    <dbReference type="NCBI Taxonomy" id="445975"/>
    <lineage>
        <taxon>Bacteria</taxon>
        <taxon>Bacillati</taxon>
        <taxon>Actinomycetota</taxon>
        <taxon>Coriobacteriia</taxon>
        <taxon>Coriobacteriales</taxon>
        <taxon>Coriobacteriaceae</taxon>
        <taxon>Collinsella</taxon>
    </lineage>
</organism>
<dbReference type="STRING" id="445975.COLSTE_02047"/>
<dbReference type="PROSITE" id="PS51096">
    <property type="entry name" value="PTS_EIIA_TYPE_4"/>
    <property type="match status" value="1"/>
</dbReference>
<dbReference type="PANTHER" id="PTHR33799:SF1">
    <property type="entry name" value="PTS SYSTEM MANNOSE-SPECIFIC EIIAB COMPONENT-RELATED"/>
    <property type="match status" value="1"/>
</dbReference>
<comment type="caution">
    <text evidence="3">The sequence shown here is derived from an EMBL/GenBank/DDBJ whole genome shotgun (WGS) entry which is preliminary data.</text>
</comment>
<dbReference type="Pfam" id="PF03610">
    <property type="entry name" value="EIIA-man"/>
    <property type="match status" value="1"/>
</dbReference>
<dbReference type="EMBL" id="ABXJ01000123">
    <property type="protein sequence ID" value="EEA89770.1"/>
    <property type="molecule type" value="Genomic_DNA"/>
</dbReference>
<dbReference type="AlphaFoldDB" id="B6GD69"/>
<keyword evidence="4" id="KW-1185">Reference proteome</keyword>
<protein>
    <submittedName>
        <fullName evidence="3">PTS system fructose IIA component</fullName>
    </submittedName>
</protein>
<dbReference type="InterPro" id="IPR004701">
    <property type="entry name" value="PTS_EIIA_man-typ"/>
</dbReference>
<dbReference type="Gene3D" id="3.40.50.510">
    <property type="entry name" value="Phosphotransferase system, mannose-type IIA component"/>
    <property type="match status" value="1"/>
</dbReference>
<evidence type="ECO:0000313" key="3">
    <source>
        <dbReference type="EMBL" id="EEA89770.1"/>
    </source>
</evidence>
<dbReference type="GO" id="GO:0016020">
    <property type="term" value="C:membrane"/>
    <property type="evidence" value="ECO:0007669"/>
    <property type="project" value="InterPro"/>
</dbReference>
<dbReference type="GeneID" id="98002432"/>
<dbReference type="GO" id="GO:0009401">
    <property type="term" value="P:phosphoenolpyruvate-dependent sugar phosphotransferase system"/>
    <property type="evidence" value="ECO:0007669"/>
    <property type="project" value="InterPro"/>
</dbReference>
<keyword evidence="1" id="KW-0808">Transferase</keyword>
<gene>
    <name evidence="3" type="ORF">COLSTE_02047</name>
</gene>
<dbReference type="InterPro" id="IPR051471">
    <property type="entry name" value="Bacterial_PTS_sugar_comp"/>
</dbReference>
<reference evidence="3 4" key="1">
    <citation type="submission" date="2008-10" db="EMBL/GenBank/DDBJ databases">
        <title>Draft genome sequence of Collinsella stercoris (DSM 13279).</title>
        <authorList>
            <person name="Sudarsanam P."/>
            <person name="Ley R."/>
            <person name="Guruge J."/>
            <person name="Turnbaugh P.J."/>
            <person name="Mahowald M."/>
            <person name="Liep D."/>
            <person name="Gordon J."/>
        </authorList>
    </citation>
    <scope>NUCLEOTIDE SEQUENCE [LARGE SCALE GENOMIC DNA]</scope>
    <source>
        <strain evidence="3 4">DSM 13279</strain>
    </source>
</reference>
<dbReference type="InterPro" id="IPR036662">
    <property type="entry name" value="PTS_EIIA_man-typ_sf"/>
</dbReference>
<dbReference type="HOGENOM" id="CLU_123235_3_2_11"/>
<dbReference type="OrthoDB" id="9788818at2"/>
<dbReference type="RefSeq" id="WP_006721676.1">
    <property type="nucleotide sequence ID" value="NZ_CP085935.1"/>
</dbReference>
<evidence type="ECO:0000256" key="1">
    <source>
        <dbReference type="ARBA" id="ARBA00022679"/>
    </source>
</evidence>
<feature type="domain" description="PTS EIIA type-4" evidence="2">
    <location>
        <begin position="1"/>
        <end position="120"/>
    </location>
</feature>